<dbReference type="AlphaFoldDB" id="A0A1I2UXL2"/>
<name>A0A1I2UXL2_9BACT</name>
<dbReference type="RefSeq" id="WP_092792134.1">
    <property type="nucleotide sequence ID" value="NZ_FOPC01000008.1"/>
</dbReference>
<dbReference type="SUPFAM" id="SSF53098">
    <property type="entry name" value="Ribonuclease H-like"/>
    <property type="match status" value="1"/>
</dbReference>
<dbReference type="GO" id="GO:0003676">
    <property type="term" value="F:nucleic acid binding"/>
    <property type="evidence" value="ECO:0007669"/>
    <property type="project" value="InterPro"/>
</dbReference>
<dbReference type="STRING" id="435880.SAMN04487988_108183"/>
<dbReference type="InterPro" id="IPR012337">
    <property type="entry name" value="RNaseH-like_sf"/>
</dbReference>
<dbReference type="EMBL" id="FOPC01000008">
    <property type="protein sequence ID" value="SFG81772.1"/>
    <property type="molecule type" value="Genomic_DNA"/>
</dbReference>
<dbReference type="CDD" id="cd05782">
    <property type="entry name" value="DNA_polB_like1_exo"/>
    <property type="match status" value="1"/>
</dbReference>
<feature type="domain" description="Predicted 3'-5' exonuclease PolB-like" evidence="1">
    <location>
        <begin position="95"/>
        <end position="233"/>
    </location>
</feature>
<dbReference type="Gene3D" id="3.30.420.10">
    <property type="entry name" value="Ribonuclease H-like superfamily/Ribonuclease H"/>
    <property type="match status" value="1"/>
</dbReference>
<sequence length="250" mass="29326">MNDFFEQLGDILFLDIETASLTPKFEELNERLQEEWVKKERLIKSDDDGKIEPGSLYFDRAGIHAEFGQVVCVGVGYFQWKKKDKKLIFRSKVFSAAEERELLVDFSALLEKKKWILCAHNGKEFDFPYLCRRMLIQGVPLPEPLQIAGKKPWEVRHLDTMELWKFGDYKHYTRLELLTSVFGIPSSKDDLDGSQVNATFHLENDLEKIKKYCARDVEVTARVYLAMHPQLDEMEIEVIHLEELKKEHKK</sequence>
<evidence type="ECO:0000259" key="1">
    <source>
        <dbReference type="Pfam" id="PF10108"/>
    </source>
</evidence>
<evidence type="ECO:0000313" key="3">
    <source>
        <dbReference type="Proteomes" id="UP000199642"/>
    </source>
</evidence>
<dbReference type="OrthoDB" id="9773351at2"/>
<dbReference type="InterPro" id="IPR036397">
    <property type="entry name" value="RNaseH_sf"/>
</dbReference>
<keyword evidence="3" id="KW-1185">Reference proteome</keyword>
<gene>
    <name evidence="2" type="ORF">SAMN04487988_108183</name>
</gene>
<accession>A0A1I2UXL2</accession>
<dbReference type="Proteomes" id="UP000199642">
    <property type="component" value="Unassembled WGS sequence"/>
</dbReference>
<dbReference type="InterPro" id="IPR019288">
    <property type="entry name" value="3'-5'_exonuclease_PolB-like"/>
</dbReference>
<reference evidence="3" key="1">
    <citation type="submission" date="2016-10" db="EMBL/GenBank/DDBJ databases">
        <authorList>
            <person name="Varghese N."/>
            <person name="Submissions S."/>
        </authorList>
    </citation>
    <scope>NUCLEOTIDE SEQUENCE [LARGE SCALE GENOMIC DNA]</scope>
    <source>
        <strain evidence="3">DSM 19315</strain>
    </source>
</reference>
<evidence type="ECO:0000313" key="2">
    <source>
        <dbReference type="EMBL" id="SFG81772.1"/>
    </source>
</evidence>
<protein>
    <recommendedName>
        <fullName evidence="1">Predicted 3'-5' exonuclease PolB-like domain-containing protein</fullName>
    </recommendedName>
</protein>
<proteinExistence type="predicted"/>
<dbReference type="Pfam" id="PF10108">
    <property type="entry name" value="DNA_pol_B_exo2"/>
    <property type="match status" value="1"/>
</dbReference>
<organism evidence="2 3">
    <name type="scientific">Algoriphagus hitonicola</name>
    <dbReference type="NCBI Taxonomy" id="435880"/>
    <lineage>
        <taxon>Bacteria</taxon>
        <taxon>Pseudomonadati</taxon>
        <taxon>Bacteroidota</taxon>
        <taxon>Cytophagia</taxon>
        <taxon>Cytophagales</taxon>
        <taxon>Cyclobacteriaceae</taxon>
        <taxon>Algoriphagus</taxon>
    </lineage>
</organism>